<dbReference type="AlphaFoldDB" id="K5WET6"/>
<evidence type="ECO:0000313" key="3">
    <source>
        <dbReference type="Proteomes" id="UP000008370"/>
    </source>
</evidence>
<evidence type="ECO:0000313" key="2">
    <source>
        <dbReference type="EMBL" id="EKM57589.1"/>
    </source>
</evidence>
<keyword evidence="3" id="KW-1185">Reference proteome</keyword>
<dbReference type="KEGG" id="pco:PHACADRAFT_251283"/>
<dbReference type="GeneID" id="18915182"/>
<gene>
    <name evidence="2" type="ORF">PHACADRAFT_251283</name>
</gene>
<dbReference type="HOGENOM" id="CLU_053360_4_2_1"/>
<sequence>MQPTILINRFMINLRTVDSEVPDYSVCITDQQQGPSALQFRRSADRLGNIGGTLYDGLSDEHWDEEANGDEIDEVERSGAGAEA</sequence>
<proteinExistence type="predicted"/>
<dbReference type="OrthoDB" id="10505334at2759"/>
<name>K5WET6_PHACS</name>
<evidence type="ECO:0000256" key="1">
    <source>
        <dbReference type="SAM" id="MobiDB-lite"/>
    </source>
</evidence>
<dbReference type="EMBL" id="JH930470">
    <property type="protein sequence ID" value="EKM57589.1"/>
    <property type="molecule type" value="Genomic_DNA"/>
</dbReference>
<feature type="compositionally biased region" description="Acidic residues" evidence="1">
    <location>
        <begin position="62"/>
        <end position="74"/>
    </location>
</feature>
<feature type="region of interest" description="Disordered" evidence="1">
    <location>
        <begin position="58"/>
        <end position="84"/>
    </location>
</feature>
<dbReference type="RefSeq" id="XP_007392936.1">
    <property type="nucleotide sequence ID" value="XM_007392874.1"/>
</dbReference>
<dbReference type="Proteomes" id="UP000008370">
    <property type="component" value="Unassembled WGS sequence"/>
</dbReference>
<reference evidence="2 3" key="1">
    <citation type="journal article" date="2012" name="BMC Genomics">
        <title>Comparative genomics of the white-rot fungi, Phanerochaete carnosa and P. chrysosporium, to elucidate the genetic basis of the distinct wood types they colonize.</title>
        <authorList>
            <person name="Suzuki H."/>
            <person name="MacDonald J."/>
            <person name="Syed K."/>
            <person name="Salamov A."/>
            <person name="Hori C."/>
            <person name="Aerts A."/>
            <person name="Henrissat B."/>
            <person name="Wiebenga A."/>
            <person name="vanKuyk P.A."/>
            <person name="Barry K."/>
            <person name="Lindquist E."/>
            <person name="LaButti K."/>
            <person name="Lapidus A."/>
            <person name="Lucas S."/>
            <person name="Coutinho P."/>
            <person name="Gong Y."/>
            <person name="Samejima M."/>
            <person name="Mahadevan R."/>
            <person name="Abou-Zaid M."/>
            <person name="de Vries R.P."/>
            <person name="Igarashi K."/>
            <person name="Yadav J.S."/>
            <person name="Grigoriev I.V."/>
            <person name="Master E.R."/>
        </authorList>
    </citation>
    <scope>NUCLEOTIDE SEQUENCE [LARGE SCALE GENOMIC DNA]</scope>
    <source>
        <strain evidence="2 3">HHB-10118-sp</strain>
    </source>
</reference>
<accession>K5WET6</accession>
<protein>
    <submittedName>
        <fullName evidence="2">Uncharacterized protein</fullName>
    </submittedName>
</protein>
<organism evidence="2 3">
    <name type="scientific">Phanerochaete carnosa (strain HHB-10118-sp)</name>
    <name type="common">White-rot fungus</name>
    <name type="synonym">Peniophora carnosa</name>
    <dbReference type="NCBI Taxonomy" id="650164"/>
    <lineage>
        <taxon>Eukaryota</taxon>
        <taxon>Fungi</taxon>
        <taxon>Dikarya</taxon>
        <taxon>Basidiomycota</taxon>
        <taxon>Agaricomycotina</taxon>
        <taxon>Agaricomycetes</taxon>
        <taxon>Polyporales</taxon>
        <taxon>Phanerochaetaceae</taxon>
        <taxon>Phanerochaete</taxon>
    </lineage>
</organism>
<dbReference type="InParanoid" id="K5WET6"/>